<organism evidence="2 3">
    <name type="scientific">Kangiella koreensis (strain DSM 16069 / JCM 12317 / KCTC 12182 / SW-125)</name>
    <dbReference type="NCBI Taxonomy" id="523791"/>
    <lineage>
        <taxon>Bacteria</taxon>
        <taxon>Pseudomonadati</taxon>
        <taxon>Pseudomonadota</taxon>
        <taxon>Gammaproteobacteria</taxon>
        <taxon>Kangiellales</taxon>
        <taxon>Kangiellaceae</taxon>
        <taxon>Kangiella</taxon>
    </lineage>
</organism>
<dbReference type="Proteomes" id="UP000001231">
    <property type="component" value="Chromosome"/>
</dbReference>
<keyword evidence="3" id="KW-1185">Reference proteome</keyword>
<evidence type="ECO:0000313" key="3">
    <source>
        <dbReference type="Proteomes" id="UP000001231"/>
    </source>
</evidence>
<feature type="transmembrane region" description="Helical" evidence="1">
    <location>
        <begin position="12"/>
        <end position="30"/>
    </location>
</feature>
<proteinExistence type="predicted"/>
<dbReference type="STRING" id="523791.Kkor_0060"/>
<sequence length="180" mass="20605">MKRTNRVVYLKSWLIQSALSLLVGGWVFYICAPHSWGVGIVFQEIIYGVISLGISLAILIPTAILFFKGRKKYPFSILIFSIIGCLLLVYFYPANYRYSAPSEAISNKVEALLIDKGMPSTVDFQVIRRKKVPFDIFAEHNWEVEVSGNKAGEYLYFYYIERFGEGELVTYGESNWSKLN</sequence>
<reference evidence="2 3" key="1">
    <citation type="journal article" date="2009" name="Stand. Genomic Sci.">
        <title>Complete genome sequence of Kangiella koreensis type strain (SW-125).</title>
        <authorList>
            <person name="Han C."/>
            <person name="Sikorski J."/>
            <person name="Lapidus A."/>
            <person name="Nolan M."/>
            <person name="Glavina Del Rio T."/>
            <person name="Tice H."/>
            <person name="Cheng J.F."/>
            <person name="Lucas S."/>
            <person name="Chen F."/>
            <person name="Copeland A."/>
            <person name="Ivanova N."/>
            <person name="Mavromatis K."/>
            <person name="Ovchinnikova G."/>
            <person name="Pati A."/>
            <person name="Bruce D."/>
            <person name="Goodwin L."/>
            <person name="Pitluck S."/>
            <person name="Chen A."/>
            <person name="Palaniappan K."/>
            <person name="Land M."/>
            <person name="Hauser L."/>
            <person name="Chang Y.J."/>
            <person name="Jeffries C.D."/>
            <person name="Chain P."/>
            <person name="Saunders E."/>
            <person name="Brettin T."/>
            <person name="Goker M."/>
            <person name="Tindall B.J."/>
            <person name="Bristow J."/>
            <person name="Eisen J.A."/>
            <person name="Markowitz V."/>
            <person name="Hugenholtz P."/>
            <person name="Kyrpides N.C."/>
            <person name="Klenk H.P."/>
            <person name="Detter J.C."/>
        </authorList>
    </citation>
    <scope>NUCLEOTIDE SEQUENCE [LARGE SCALE GENOMIC DNA]</scope>
    <source>
        <strain evidence="3">DSM 16069 / KCTC 12182 / SW-125</strain>
    </source>
</reference>
<feature type="transmembrane region" description="Helical" evidence="1">
    <location>
        <begin position="73"/>
        <end position="92"/>
    </location>
</feature>
<keyword evidence="1" id="KW-0812">Transmembrane</keyword>
<dbReference type="HOGENOM" id="CLU_130353_0_0_6"/>
<dbReference type="EMBL" id="CP001707">
    <property type="protein sequence ID" value="ACV25482.1"/>
    <property type="molecule type" value="Genomic_DNA"/>
</dbReference>
<gene>
    <name evidence="2" type="ordered locus">Kkor_0060</name>
</gene>
<feature type="transmembrane region" description="Helical" evidence="1">
    <location>
        <begin position="45"/>
        <end position="66"/>
    </location>
</feature>
<dbReference type="RefSeq" id="WP_012799997.1">
    <property type="nucleotide sequence ID" value="NC_013166.1"/>
</dbReference>
<evidence type="ECO:0000256" key="1">
    <source>
        <dbReference type="SAM" id="Phobius"/>
    </source>
</evidence>
<dbReference type="KEGG" id="kko:Kkor_0060"/>
<accession>C7R651</accession>
<keyword evidence="1" id="KW-1133">Transmembrane helix</keyword>
<protein>
    <submittedName>
        <fullName evidence="2">Uncharacterized protein</fullName>
    </submittedName>
</protein>
<dbReference type="AlphaFoldDB" id="C7R651"/>
<keyword evidence="1" id="KW-0472">Membrane</keyword>
<evidence type="ECO:0000313" key="2">
    <source>
        <dbReference type="EMBL" id="ACV25482.1"/>
    </source>
</evidence>
<dbReference type="InParanoid" id="C7R651"/>
<name>C7R651_KANKD</name>